<protein>
    <submittedName>
        <fullName evidence="1">Uncharacterized protein</fullName>
    </submittedName>
</protein>
<gene>
    <name evidence="1" type="ORF">SAMN05444580_101759</name>
</gene>
<accession>A0A1G6P2K6</accession>
<organism evidence="1 2">
    <name type="scientific">Rhodococcus tukisamuensis</name>
    <dbReference type="NCBI Taxonomy" id="168276"/>
    <lineage>
        <taxon>Bacteria</taxon>
        <taxon>Bacillati</taxon>
        <taxon>Actinomycetota</taxon>
        <taxon>Actinomycetes</taxon>
        <taxon>Mycobacteriales</taxon>
        <taxon>Nocardiaceae</taxon>
        <taxon>Rhodococcus</taxon>
    </lineage>
</organism>
<proteinExistence type="predicted"/>
<reference evidence="1 2" key="1">
    <citation type="submission" date="2016-10" db="EMBL/GenBank/DDBJ databases">
        <authorList>
            <person name="de Groot N.N."/>
        </authorList>
    </citation>
    <scope>NUCLEOTIDE SEQUENCE [LARGE SCALE GENOMIC DNA]</scope>
    <source>
        <strain evidence="1 2">JCM 11308</strain>
    </source>
</reference>
<evidence type="ECO:0000313" key="1">
    <source>
        <dbReference type="EMBL" id="SDC74181.1"/>
    </source>
</evidence>
<sequence length="39" mass="4298">MGTPSSVDPTSRADSIFAMVGRSDDDVLRQTEDWVRMAP</sequence>
<dbReference type="EMBL" id="FNAB01000001">
    <property type="protein sequence ID" value="SDC74181.1"/>
    <property type="molecule type" value="Genomic_DNA"/>
</dbReference>
<evidence type="ECO:0000313" key="2">
    <source>
        <dbReference type="Proteomes" id="UP000199417"/>
    </source>
</evidence>
<dbReference type="Proteomes" id="UP000199417">
    <property type="component" value="Unassembled WGS sequence"/>
</dbReference>
<keyword evidence="2" id="KW-1185">Reference proteome</keyword>
<dbReference type="AlphaFoldDB" id="A0A1G6P2K6"/>
<name>A0A1G6P2K6_9NOCA</name>